<name>A0A9P9EVQ8_9HYPO</name>
<dbReference type="PANTHER" id="PTHR31793">
    <property type="entry name" value="4-HYDROXYBENZOYL-COA THIOESTERASE FAMILY MEMBER"/>
    <property type="match status" value="1"/>
</dbReference>
<dbReference type="Pfam" id="PF13279">
    <property type="entry name" value="4HBT_2"/>
    <property type="match status" value="1"/>
</dbReference>
<organism evidence="1 2">
    <name type="scientific">Dactylonectria estremocensis</name>
    <dbReference type="NCBI Taxonomy" id="1079267"/>
    <lineage>
        <taxon>Eukaryota</taxon>
        <taxon>Fungi</taxon>
        <taxon>Dikarya</taxon>
        <taxon>Ascomycota</taxon>
        <taxon>Pezizomycotina</taxon>
        <taxon>Sordariomycetes</taxon>
        <taxon>Hypocreomycetidae</taxon>
        <taxon>Hypocreales</taxon>
        <taxon>Nectriaceae</taxon>
        <taxon>Dactylonectria</taxon>
    </lineage>
</organism>
<dbReference type="PANTHER" id="PTHR31793:SF39">
    <property type="entry name" value="THIOESTERASE_THIOL ESTER DEHYDRASE-ISOMERASE"/>
    <property type="match status" value="1"/>
</dbReference>
<dbReference type="CDD" id="cd00586">
    <property type="entry name" value="4HBT"/>
    <property type="match status" value="1"/>
</dbReference>
<gene>
    <name evidence="1" type="ORF">B0J13DRAFT_474178</name>
</gene>
<dbReference type="Gene3D" id="3.10.129.10">
    <property type="entry name" value="Hotdog Thioesterase"/>
    <property type="match status" value="1"/>
</dbReference>
<keyword evidence="2" id="KW-1185">Reference proteome</keyword>
<evidence type="ECO:0000313" key="2">
    <source>
        <dbReference type="Proteomes" id="UP000717696"/>
    </source>
</evidence>
<dbReference type="EMBL" id="JAGMUU010000009">
    <property type="protein sequence ID" value="KAH7145481.1"/>
    <property type="molecule type" value="Genomic_DNA"/>
</dbReference>
<dbReference type="AlphaFoldDB" id="A0A9P9EVQ8"/>
<proteinExistence type="predicted"/>
<evidence type="ECO:0000313" key="1">
    <source>
        <dbReference type="EMBL" id="KAH7145481.1"/>
    </source>
</evidence>
<reference evidence="1" key="1">
    <citation type="journal article" date="2021" name="Nat. Commun.">
        <title>Genetic determinants of endophytism in the Arabidopsis root mycobiome.</title>
        <authorList>
            <person name="Mesny F."/>
            <person name="Miyauchi S."/>
            <person name="Thiergart T."/>
            <person name="Pickel B."/>
            <person name="Atanasova L."/>
            <person name="Karlsson M."/>
            <person name="Huettel B."/>
            <person name="Barry K.W."/>
            <person name="Haridas S."/>
            <person name="Chen C."/>
            <person name="Bauer D."/>
            <person name="Andreopoulos W."/>
            <person name="Pangilinan J."/>
            <person name="LaButti K."/>
            <person name="Riley R."/>
            <person name="Lipzen A."/>
            <person name="Clum A."/>
            <person name="Drula E."/>
            <person name="Henrissat B."/>
            <person name="Kohler A."/>
            <person name="Grigoriev I.V."/>
            <person name="Martin F.M."/>
            <person name="Hacquard S."/>
        </authorList>
    </citation>
    <scope>NUCLEOTIDE SEQUENCE</scope>
    <source>
        <strain evidence="1">MPI-CAGE-AT-0021</strain>
    </source>
</reference>
<accession>A0A9P9EVQ8</accession>
<sequence>MSRTMFLKLPRGLAGLSRIQFRSYSVSKPHLKRDLSPSLHTSTPSNPRWFAGFQDQLKQLKSEQYPPECMQRAEQLFQYSEENWLELLAGREGFLTDKTWKPLDSHQLLWGDMDSMGHINNVMYNRYIETARVQFVRHHGEDATMEEKRQWDDLPTPRSLGLILKSITTEFKFPMKFPDRITVLYKLVEPPIYDSTSLKMEAWILSEQHRRVAARCVDETTIYDYTSGQKSVLRPFMVDKLQLAFELQTACKNKYTEEANRATTAVEELKRAFQ</sequence>
<dbReference type="Proteomes" id="UP000717696">
    <property type="component" value="Unassembled WGS sequence"/>
</dbReference>
<dbReference type="GO" id="GO:0047617">
    <property type="term" value="F:fatty acyl-CoA hydrolase activity"/>
    <property type="evidence" value="ECO:0007669"/>
    <property type="project" value="TreeGrafter"/>
</dbReference>
<dbReference type="InterPro" id="IPR050563">
    <property type="entry name" value="4-hydroxybenzoyl-CoA_TE"/>
</dbReference>
<protein>
    <submittedName>
        <fullName evidence="1">Thioesterase-like superfamily-domain-containing protein</fullName>
    </submittedName>
</protein>
<comment type="caution">
    <text evidence="1">The sequence shown here is derived from an EMBL/GenBank/DDBJ whole genome shotgun (WGS) entry which is preliminary data.</text>
</comment>
<dbReference type="SUPFAM" id="SSF54637">
    <property type="entry name" value="Thioesterase/thiol ester dehydrase-isomerase"/>
    <property type="match status" value="1"/>
</dbReference>
<dbReference type="OrthoDB" id="5538558at2759"/>
<dbReference type="InterPro" id="IPR029069">
    <property type="entry name" value="HotDog_dom_sf"/>
</dbReference>